<gene>
    <name evidence="2" type="ORF">SCAR479_04940</name>
</gene>
<organism evidence="2 3">
    <name type="scientific">Seiridium cardinale</name>
    <dbReference type="NCBI Taxonomy" id="138064"/>
    <lineage>
        <taxon>Eukaryota</taxon>
        <taxon>Fungi</taxon>
        <taxon>Dikarya</taxon>
        <taxon>Ascomycota</taxon>
        <taxon>Pezizomycotina</taxon>
        <taxon>Sordariomycetes</taxon>
        <taxon>Xylariomycetidae</taxon>
        <taxon>Amphisphaeriales</taxon>
        <taxon>Sporocadaceae</taxon>
        <taxon>Seiridium</taxon>
    </lineage>
</organism>
<dbReference type="Proteomes" id="UP001465668">
    <property type="component" value="Unassembled WGS sequence"/>
</dbReference>
<accession>A0ABR2Y599</accession>
<dbReference type="EMBL" id="JARVKM010000004">
    <property type="protein sequence ID" value="KAK9781119.1"/>
    <property type="molecule type" value="Genomic_DNA"/>
</dbReference>
<evidence type="ECO:0000313" key="2">
    <source>
        <dbReference type="EMBL" id="KAK9781119.1"/>
    </source>
</evidence>
<protein>
    <recommendedName>
        <fullName evidence="4">Myb/SANT-like domain-containing protein</fullName>
    </recommendedName>
</protein>
<sequence length="394" mass="43558">MSNRRRINAASQEPEDRSWTAEAERDLLLLLFAVGKVGGNGNNNGRVMAWNIVKELFTAKGYSKTKNAMQTRWTRELLDKINDFDDFVQTCIDEIEEAIHKAHHDGEAFENKVLKRAGKWIKDSDSPDTLEHDDNAKVMEQELGPSETLEPRHSSEAAAGPSGTATSIRKIRDLQQMISKQDNVRAGRSKKGKDKQRANEDVPVKLFDIPLMADISGLLPIVNTSGKICAFMTMQQEINVPDVTNLETTSLANTLSQHPHESVTVSAKLMGSDAGFMQSASVHDHAKVNSGLRSRGRHVSFLDDDRELAHHGDSKLPIDPRLEDCPADPRTLPPQPPVEPLSAPAGGFSDAFPDFDAFPENIDMSSFFKPHGPGAGWEEEILYPWEEDCGVPEG</sequence>
<evidence type="ECO:0000313" key="3">
    <source>
        <dbReference type="Proteomes" id="UP001465668"/>
    </source>
</evidence>
<feature type="compositionally biased region" description="Basic and acidic residues" evidence="1">
    <location>
        <begin position="310"/>
        <end position="324"/>
    </location>
</feature>
<comment type="caution">
    <text evidence="2">The sequence shown here is derived from an EMBL/GenBank/DDBJ whole genome shotgun (WGS) entry which is preliminary data.</text>
</comment>
<proteinExistence type="predicted"/>
<evidence type="ECO:0008006" key="4">
    <source>
        <dbReference type="Google" id="ProtNLM"/>
    </source>
</evidence>
<reference evidence="2 3" key="1">
    <citation type="submission" date="2024-02" db="EMBL/GenBank/DDBJ databases">
        <title>First draft genome assembly of two strains of Seiridium cardinale.</title>
        <authorList>
            <person name="Emiliani G."/>
            <person name="Scali E."/>
        </authorList>
    </citation>
    <scope>NUCLEOTIDE SEQUENCE [LARGE SCALE GENOMIC DNA]</scope>
    <source>
        <strain evidence="2 3">BM-138-000479</strain>
    </source>
</reference>
<feature type="region of interest" description="Disordered" evidence="1">
    <location>
        <begin position="310"/>
        <end position="339"/>
    </location>
</feature>
<keyword evidence="3" id="KW-1185">Reference proteome</keyword>
<evidence type="ECO:0000256" key="1">
    <source>
        <dbReference type="SAM" id="MobiDB-lite"/>
    </source>
</evidence>
<name>A0ABR2Y599_9PEZI</name>
<feature type="region of interest" description="Disordered" evidence="1">
    <location>
        <begin position="144"/>
        <end position="199"/>
    </location>
</feature>